<dbReference type="PANTHER" id="PTHR11905:SF159">
    <property type="entry name" value="ADAM METALLOPROTEASE"/>
    <property type="match status" value="1"/>
</dbReference>
<keyword evidence="2 8" id="KW-0479">Metal-binding</keyword>
<sequence length="612" mass="68012">MFGAGNLGLNTILVGVFGTAFFSQEIFSLPPRELEDSLVDIELLSENSSPNVRIRREADSNMPDHLSFKVSTPKGATTLHMRRTRLLPTVTSHSNITKPFLKNAAVYIDIDNAGSMIVRRNGDRDYSLRGSFLHGQVEWHLEPLTRVRRQVGGVKYHRLLPGHPEAEIISYVGDAIVDDEPPVEILSLEERNRYRLLRLSKLRAKENINITQSEVTGHRREMNGTSATATAQHVVEMVFVVDYADYRKWVAYEGAARAISEMTLWYSYIAESVDSRFRTISDSTFQIGTRVTFLKILTRDSDDDFIEDLTSSGSFDGSQGLRAFRTWYQDPRNGIPNADHYMLFTGYVLCLGFDLDQGYIGIAYLDRLCTASGVSITKNRFSGWVGKTAAHEVGHSLSARHDGDVNGCTNTPAYIMSGASSVPVTTANSGNPWQFSSCSVAAFKSYLRTVSCTEPQNTGTTDRLPAPTGDNRAGLTLSTNDQCKLYFQDSTSSYCSGVQSRYGGISGICNGMWCTIPSRPGYCRAMVPLEYTYCGFGKWCRMGLCVNNDRTTTSRPIPAPGPQTIFDCVPYLQRLDLIGLLACFRLWTNSLLSLYVTFRLSTDLLSWALGPC</sequence>
<evidence type="ECO:0000256" key="1">
    <source>
        <dbReference type="ARBA" id="ARBA00022670"/>
    </source>
</evidence>
<accession>A0AAE1AM74</accession>
<feature type="binding site" evidence="8">
    <location>
        <position position="395"/>
    </location>
    <ligand>
        <name>Zn(2+)</name>
        <dbReference type="ChEBI" id="CHEBI:29105"/>
        <note>catalytic</note>
    </ligand>
</feature>
<dbReference type="GO" id="GO:0004222">
    <property type="term" value="F:metalloendopeptidase activity"/>
    <property type="evidence" value="ECO:0007669"/>
    <property type="project" value="InterPro"/>
</dbReference>
<evidence type="ECO:0000256" key="8">
    <source>
        <dbReference type="PROSITE-ProRule" id="PRU00276"/>
    </source>
</evidence>
<dbReference type="GO" id="GO:0006509">
    <property type="term" value="P:membrane protein ectodomain proteolysis"/>
    <property type="evidence" value="ECO:0007669"/>
    <property type="project" value="TreeGrafter"/>
</dbReference>
<keyword evidence="11" id="KW-1185">Reference proteome</keyword>
<evidence type="ECO:0000259" key="9">
    <source>
        <dbReference type="PROSITE" id="PS50215"/>
    </source>
</evidence>
<protein>
    <recommendedName>
        <fullName evidence="9">Peptidase M12B domain-containing protein</fullName>
    </recommendedName>
</protein>
<feature type="domain" description="Peptidase M12B" evidence="9">
    <location>
        <begin position="233"/>
        <end position="447"/>
    </location>
</feature>
<proteinExistence type="predicted"/>
<reference evidence="10" key="1">
    <citation type="journal article" date="2023" name="G3 (Bethesda)">
        <title>A reference genome for the long-term kleptoplast-retaining sea slug Elysia crispata morphotype clarki.</title>
        <authorList>
            <person name="Eastman K.E."/>
            <person name="Pendleton A.L."/>
            <person name="Shaikh M.A."/>
            <person name="Suttiyut T."/>
            <person name="Ogas R."/>
            <person name="Tomko P."/>
            <person name="Gavelis G."/>
            <person name="Widhalm J.R."/>
            <person name="Wisecaver J.H."/>
        </authorList>
    </citation>
    <scope>NUCLEOTIDE SEQUENCE</scope>
    <source>
        <strain evidence="10">ECLA1</strain>
    </source>
</reference>
<dbReference type="SUPFAM" id="SSF55486">
    <property type="entry name" value="Metalloproteases ('zincins'), catalytic domain"/>
    <property type="match status" value="1"/>
</dbReference>
<feature type="active site" evidence="8">
    <location>
        <position position="392"/>
    </location>
</feature>
<dbReference type="Gene3D" id="3.40.1620.60">
    <property type="match status" value="1"/>
</dbReference>
<dbReference type="InterPro" id="IPR041645">
    <property type="entry name" value="ADAMTS_CR_2"/>
</dbReference>
<dbReference type="InterPro" id="IPR024079">
    <property type="entry name" value="MetalloPept_cat_dom_sf"/>
</dbReference>
<dbReference type="PANTHER" id="PTHR11905">
    <property type="entry name" value="ADAM A DISINTEGRIN AND METALLOPROTEASE DOMAIN"/>
    <property type="match status" value="1"/>
</dbReference>
<evidence type="ECO:0000313" key="10">
    <source>
        <dbReference type="EMBL" id="KAK3789282.1"/>
    </source>
</evidence>
<comment type="caution">
    <text evidence="10">The sequence shown here is derived from an EMBL/GenBank/DDBJ whole genome shotgun (WGS) entry which is preliminary data.</text>
</comment>
<evidence type="ECO:0000256" key="5">
    <source>
        <dbReference type="ARBA" id="ARBA00023049"/>
    </source>
</evidence>
<comment type="caution">
    <text evidence="8">Lacks conserved residue(s) required for the propagation of feature annotation.</text>
</comment>
<keyword evidence="7" id="KW-0325">Glycoprotein</keyword>
<dbReference type="Pfam" id="PF13688">
    <property type="entry name" value="Reprolysin_5"/>
    <property type="match status" value="1"/>
</dbReference>
<dbReference type="Proteomes" id="UP001283361">
    <property type="component" value="Unassembled WGS sequence"/>
</dbReference>
<keyword evidence="3" id="KW-0378">Hydrolase</keyword>
<keyword evidence="1" id="KW-0645">Protease</keyword>
<keyword evidence="6" id="KW-1015">Disulfide bond</keyword>
<evidence type="ECO:0000256" key="7">
    <source>
        <dbReference type="ARBA" id="ARBA00023180"/>
    </source>
</evidence>
<dbReference type="Gene3D" id="3.40.390.10">
    <property type="entry name" value="Collagenase (Catalytic Domain)"/>
    <property type="match status" value="1"/>
</dbReference>
<dbReference type="PROSITE" id="PS50215">
    <property type="entry name" value="ADAM_MEPRO"/>
    <property type="match status" value="1"/>
</dbReference>
<dbReference type="AlphaFoldDB" id="A0AAE1AM74"/>
<dbReference type="EMBL" id="JAWDGP010001678">
    <property type="protein sequence ID" value="KAK3789282.1"/>
    <property type="molecule type" value="Genomic_DNA"/>
</dbReference>
<evidence type="ECO:0000256" key="3">
    <source>
        <dbReference type="ARBA" id="ARBA00022801"/>
    </source>
</evidence>
<evidence type="ECO:0000256" key="4">
    <source>
        <dbReference type="ARBA" id="ARBA00022833"/>
    </source>
</evidence>
<keyword evidence="4 8" id="KW-0862">Zinc</keyword>
<feature type="binding site" evidence="8">
    <location>
        <position position="401"/>
    </location>
    <ligand>
        <name>Zn(2+)</name>
        <dbReference type="ChEBI" id="CHEBI:29105"/>
        <note>catalytic</note>
    </ligand>
</feature>
<keyword evidence="5" id="KW-0482">Metalloprotease</keyword>
<dbReference type="InterPro" id="IPR001590">
    <property type="entry name" value="Peptidase_M12B"/>
</dbReference>
<organism evidence="10 11">
    <name type="scientific">Elysia crispata</name>
    <name type="common">lettuce slug</name>
    <dbReference type="NCBI Taxonomy" id="231223"/>
    <lineage>
        <taxon>Eukaryota</taxon>
        <taxon>Metazoa</taxon>
        <taxon>Spiralia</taxon>
        <taxon>Lophotrochozoa</taxon>
        <taxon>Mollusca</taxon>
        <taxon>Gastropoda</taxon>
        <taxon>Heterobranchia</taxon>
        <taxon>Euthyneura</taxon>
        <taxon>Panpulmonata</taxon>
        <taxon>Sacoglossa</taxon>
        <taxon>Placobranchoidea</taxon>
        <taxon>Plakobranchidae</taxon>
        <taxon>Elysia</taxon>
    </lineage>
</organism>
<name>A0AAE1AM74_9GAST</name>
<evidence type="ECO:0000313" key="11">
    <source>
        <dbReference type="Proteomes" id="UP001283361"/>
    </source>
</evidence>
<feature type="binding site" evidence="8">
    <location>
        <position position="391"/>
    </location>
    <ligand>
        <name>Zn(2+)</name>
        <dbReference type="ChEBI" id="CHEBI:29105"/>
        <note>catalytic</note>
    </ligand>
</feature>
<evidence type="ECO:0000256" key="6">
    <source>
        <dbReference type="ARBA" id="ARBA00023157"/>
    </source>
</evidence>
<gene>
    <name evidence="10" type="ORF">RRG08_001672</name>
</gene>
<dbReference type="Pfam" id="PF17771">
    <property type="entry name" value="ADAMTS_CR_2"/>
    <property type="match status" value="1"/>
</dbReference>
<evidence type="ECO:0000256" key="2">
    <source>
        <dbReference type="ARBA" id="ARBA00022723"/>
    </source>
</evidence>
<dbReference type="GO" id="GO:0046872">
    <property type="term" value="F:metal ion binding"/>
    <property type="evidence" value="ECO:0007669"/>
    <property type="project" value="UniProtKB-KW"/>
</dbReference>